<gene>
    <name evidence="1" type="ORF">SAMN04489714_0591</name>
</gene>
<keyword evidence="2" id="KW-1185">Reference proteome</keyword>
<dbReference type="InterPro" id="IPR016155">
    <property type="entry name" value="Mopterin_synth/thiamin_S_b"/>
</dbReference>
<name>A0ABY0V633_9ACTO</name>
<reference evidence="1 2" key="1">
    <citation type="submission" date="2016-10" db="EMBL/GenBank/DDBJ databases">
        <authorList>
            <person name="Varghese N."/>
            <person name="Submissions S."/>
        </authorList>
    </citation>
    <scope>NUCLEOTIDE SEQUENCE [LARGE SCALE GENOMIC DNA]</scope>
    <source>
        <strain evidence="1 2">DSM 9169</strain>
    </source>
</reference>
<dbReference type="Pfam" id="PF02597">
    <property type="entry name" value="ThiS"/>
    <property type="match status" value="1"/>
</dbReference>
<organism evidence="1 2">
    <name type="scientific">Schaalia radingae</name>
    <dbReference type="NCBI Taxonomy" id="131110"/>
    <lineage>
        <taxon>Bacteria</taxon>
        <taxon>Bacillati</taxon>
        <taxon>Actinomycetota</taxon>
        <taxon>Actinomycetes</taxon>
        <taxon>Actinomycetales</taxon>
        <taxon>Actinomycetaceae</taxon>
        <taxon>Schaalia</taxon>
    </lineage>
</organism>
<dbReference type="RefSeq" id="WP_092648353.1">
    <property type="nucleotide sequence ID" value="NZ_LT629792.1"/>
</dbReference>
<dbReference type="InterPro" id="IPR003749">
    <property type="entry name" value="ThiS/MoaD-like"/>
</dbReference>
<dbReference type="InterPro" id="IPR012675">
    <property type="entry name" value="Beta-grasp_dom_sf"/>
</dbReference>
<protein>
    <submittedName>
        <fullName evidence="1">Molybdopterin converting factor, small subunit</fullName>
    </submittedName>
</protein>
<dbReference type="Proteomes" id="UP000198976">
    <property type="component" value="Chromosome I"/>
</dbReference>
<evidence type="ECO:0000313" key="1">
    <source>
        <dbReference type="EMBL" id="SDT88883.1"/>
    </source>
</evidence>
<accession>A0ABY0V633</accession>
<dbReference type="Gene3D" id="3.10.20.30">
    <property type="match status" value="1"/>
</dbReference>
<sequence length="85" mass="8829">MTRAHVTYFAGAAEAAGTRTETVDVPQSIDAAELRACLAVGKSVHFADLVGVCALIIDGQTISEAERCQLGDNIQIEVLPPFAGG</sequence>
<proteinExistence type="predicted"/>
<dbReference type="EMBL" id="LT629792">
    <property type="protein sequence ID" value="SDT88883.1"/>
    <property type="molecule type" value="Genomic_DNA"/>
</dbReference>
<evidence type="ECO:0000313" key="2">
    <source>
        <dbReference type="Proteomes" id="UP000198976"/>
    </source>
</evidence>
<dbReference type="SUPFAM" id="SSF54285">
    <property type="entry name" value="MoaD/ThiS"/>
    <property type="match status" value="1"/>
</dbReference>